<dbReference type="InterPro" id="IPR018483">
    <property type="entry name" value="Carb_kinase_FGGY_CS"/>
</dbReference>
<feature type="domain" description="Carbohydrate kinase FGGY C-terminal" evidence="6">
    <location>
        <begin position="260"/>
        <end position="449"/>
    </location>
</feature>
<keyword evidence="3 4" id="KW-0418">Kinase</keyword>
<evidence type="ECO:0000259" key="5">
    <source>
        <dbReference type="Pfam" id="PF00370"/>
    </source>
</evidence>
<dbReference type="AlphaFoldDB" id="A0A2G6KGI5"/>
<evidence type="ECO:0000313" key="8">
    <source>
        <dbReference type="Proteomes" id="UP000230821"/>
    </source>
</evidence>
<dbReference type="GO" id="GO:0005975">
    <property type="term" value="P:carbohydrate metabolic process"/>
    <property type="evidence" value="ECO:0007669"/>
    <property type="project" value="InterPro"/>
</dbReference>
<evidence type="ECO:0000256" key="3">
    <source>
        <dbReference type="ARBA" id="ARBA00022777"/>
    </source>
</evidence>
<dbReference type="InterPro" id="IPR050406">
    <property type="entry name" value="FGGY_Carb_Kinase"/>
</dbReference>
<evidence type="ECO:0000313" key="7">
    <source>
        <dbReference type="EMBL" id="PIE34784.1"/>
    </source>
</evidence>
<dbReference type="InterPro" id="IPR018484">
    <property type="entry name" value="FGGY_N"/>
</dbReference>
<dbReference type="Pfam" id="PF02782">
    <property type="entry name" value="FGGY_C"/>
    <property type="match status" value="1"/>
</dbReference>
<dbReference type="GO" id="GO:0016301">
    <property type="term" value="F:kinase activity"/>
    <property type="evidence" value="ECO:0007669"/>
    <property type="project" value="UniProtKB-KW"/>
</dbReference>
<comment type="similarity">
    <text evidence="1 4">Belongs to the FGGY kinase family.</text>
</comment>
<accession>A0A2G6KGI5</accession>
<dbReference type="PANTHER" id="PTHR43095">
    <property type="entry name" value="SUGAR KINASE"/>
    <property type="match status" value="1"/>
</dbReference>
<evidence type="ECO:0000256" key="4">
    <source>
        <dbReference type="RuleBase" id="RU003733"/>
    </source>
</evidence>
<evidence type="ECO:0000259" key="6">
    <source>
        <dbReference type="Pfam" id="PF02782"/>
    </source>
</evidence>
<dbReference type="Pfam" id="PF00370">
    <property type="entry name" value="FGGY_N"/>
    <property type="match status" value="1"/>
</dbReference>
<dbReference type="InterPro" id="IPR018485">
    <property type="entry name" value="FGGY_C"/>
</dbReference>
<keyword evidence="2 4" id="KW-0808">Transferase</keyword>
<dbReference type="PIRSF" id="PIRSF000538">
    <property type="entry name" value="GlpK"/>
    <property type="match status" value="1"/>
</dbReference>
<dbReference type="EMBL" id="PDSK01000076">
    <property type="protein sequence ID" value="PIE34784.1"/>
    <property type="molecule type" value="Genomic_DNA"/>
</dbReference>
<proteinExistence type="inferred from homology"/>
<evidence type="ECO:0000256" key="1">
    <source>
        <dbReference type="ARBA" id="ARBA00009156"/>
    </source>
</evidence>
<dbReference type="InterPro" id="IPR000577">
    <property type="entry name" value="Carb_kinase_FGGY"/>
</dbReference>
<comment type="caution">
    <text evidence="7">The sequence shown here is derived from an EMBL/GenBank/DDBJ whole genome shotgun (WGS) entry which is preliminary data.</text>
</comment>
<dbReference type="SUPFAM" id="SSF53067">
    <property type="entry name" value="Actin-like ATPase domain"/>
    <property type="match status" value="2"/>
</dbReference>
<organism evidence="7 8">
    <name type="scientific">candidate division KSB3 bacterium</name>
    <dbReference type="NCBI Taxonomy" id="2044937"/>
    <lineage>
        <taxon>Bacteria</taxon>
        <taxon>candidate division KSB3</taxon>
    </lineage>
</organism>
<sequence>MPFLLGIDVGTTAVKSAIFSDEGVLVGQASSEYPTSYPSANMVEQSPDDWWQAAVNTIREALSASRLSNRDIAAIGVSSQAPTMLAVDTQGKPLHPALIWMDQRADDACDRLRQIPGEDEIFRITGNIVNSYYVLPELLWFKQQKPELYTQTFKILQANGYINLKLTGAYTIDRSHAGLTLLYDIHQQQWAKELFDVTELSPTLFPDISECHAVIGEVTQKAAGETGLHAGTPVIAGMVDATAATLEAGAVCDGAVCEMTGTSTVIMTALANIITDSRLTFFPHSIQGTFLWVGAMSASGASLKWFKNQLGFAEQNTSALLGMTPYDVMNQEVQNLPEGPSGIIFLPYLSGERSPIWDNKARGVFFGLSESTARAELIKALLEGTAFGLKHNLDVFTEGGMTVREIRTVGGGAKSAVWNQIKADITNTPILIPETAIGAPFGDGILAGHGIGLFPDITQSIQQLVTIRETYKPRPRYVRTYQEMFAIYKDLYRHLQTDFAKLYELKRH</sequence>
<evidence type="ECO:0008006" key="9">
    <source>
        <dbReference type="Google" id="ProtNLM"/>
    </source>
</evidence>
<dbReference type="Proteomes" id="UP000230821">
    <property type="component" value="Unassembled WGS sequence"/>
</dbReference>
<evidence type="ECO:0000256" key="2">
    <source>
        <dbReference type="ARBA" id="ARBA00022679"/>
    </source>
</evidence>
<gene>
    <name evidence="7" type="ORF">CSA56_06800</name>
</gene>
<dbReference type="Gene3D" id="3.30.420.40">
    <property type="match status" value="2"/>
</dbReference>
<feature type="domain" description="Carbohydrate kinase FGGY N-terminal" evidence="5">
    <location>
        <begin position="4"/>
        <end position="245"/>
    </location>
</feature>
<protein>
    <recommendedName>
        <fullName evidence="9">Xylulokinase</fullName>
    </recommendedName>
</protein>
<dbReference type="GO" id="GO:0016773">
    <property type="term" value="F:phosphotransferase activity, alcohol group as acceptor"/>
    <property type="evidence" value="ECO:0007669"/>
    <property type="project" value="InterPro"/>
</dbReference>
<reference evidence="7 8" key="1">
    <citation type="submission" date="2017-10" db="EMBL/GenBank/DDBJ databases">
        <title>Novel microbial diversity and functional potential in the marine mammal oral microbiome.</title>
        <authorList>
            <person name="Dudek N.K."/>
            <person name="Sun C.L."/>
            <person name="Burstein D."/>
            <person name="Kantor R.S."/>
            <person name="Aliaga Goltsman D.S."/>
            <person name="Bik E.M."/>
            <person name="Thomas B.C."/>
            <person name="Banfield J.F."/>
            <person name="Relman D.A."/>
        </authorList>
    </citation>
    <scope>NUCLEOTIDE SEQUENCE [LARGE SCALE GENOMIC DNA]</scope>
    <source>
        <strain evidence="7">DOLJORAL78_47_16</strain>
    </source>
</reference>
<name>A0A2G6KGI5_9BACT</name>
<dbReference type="PROSITE" id="PS00445">
    <property type="entry name" value="FGGY_KINASES_2"/>
    <property type="match status" value="1"/>
</dbReference>
<dbReference type="InterPro" id="IPR043129">
    <property type="entry name" value="ATPase_NBD"/>
</dbReference>
<dbReference type="PANTHER" id="PTHR43095:SF5">
    <property type="entry name" value="XYLULOSE KINASE"/>
    <property type="match status" value="1"/>
</dbReference>
<dbReference type="CDD" id="cd07804">
    <property type="entry name" value="ASKHA_NBD_FGGY_RrXK-like"/>
    <property type="match status" value="1"/>
</dbReference>